<evidence type="ECO:0000256" key="1">
    <source>
        <dbReference type="ARBA" id="ARBA00007150"/>
    </source>
</evidence>
<evidence type="ECO:0000256" key="3">
    <source>
        <dbReference type="ARBA" id="ARBA00022679"/>
    </source>
</evidence>
<dbReference type="GO" id="GO:0008961">
    <property type="term" value="F:phosphatidylglycerol-prolipoprotein diacylglyceryl transferase activity"/>
    <property type="evidence" value="ECO:0007669"/>
    <property type="project" value="UniProtKB-EC"/>
</dbReference>
<comment type="caution">
    <text evidence="9">The sequence shown here is derived from an EMBL/GenBank/DDBJ whole genome shotgun (WGS) entry which is preliminary data.</text>
</comment>
<feature type="transmembrane region" description="Helical" evidence="7">
    <location>
        <begin position="274"/>
        <end position="292"/>
    </location>
</feature>
<dbReference type="InterPro" id="IPR001640">
    <property type="entry name" value="Lgt"/>
</dbReference>
<feature type="compositionally biased region" description="Low complexity" evidence="8">
    <location>
        <begin position="314"/>
        <end position="338"/>
    </location>
</feature>
<feature type="compositionally biased region" description="Acidic residues" evidence="8">
    <location>
        <begin position="343"/>
        <end position="353"/>
    </location>
</feature>
<feature type="binding site" evidence="7">
    <location>
        <position position="136"/>
    </location>
    <ligand>
        <name>a 1,2-diacyl-sn-glycero-3-phospho-(1'-sn-glycerol)</name>
        <dbReference type="ChEBI" id="CHEBI:64716"/>
    </ligand>
</feature>
<reference evidence="9" key="1">
    <citation type="submission" date="2023-04" db="EMBL/GenBank/DDBJ databases">
        <title>Comparative genomic analysis of Cohnella hashimotonis sp. nov., isolated from the International Space Station.</title>
        <authorList>
            <person name="Venkateswaran K."/>
            <person name="Simpson A."/>
        </authorList>
    </citation>
    <scope>NUCLEOTIDE SEQUENCE</scope>
    <source>
        <strain evidence="9">F6_2S_P_1</strain>
    </source>
</reference>
<dbReference type="PANTHER" id="PTHR30589:SF0">
    <property type="entry name" value="PHOSPHATIDYLGLYCEROL--PROLIPOPROTEIN DIACYLGLYCERYL TRANSFERASE"/>
    <property type="match status" value="1"/>
</dbReference>
<dbReference type="EMBL" id="JAGRPV010000001">
    <property type="protein sequence ID" value="MDI4648831.1"/>
    <property type="molecule type" value="Genomic_DNA"/>
</dbReference>
<name>A0ABT6TPP5_9BACL</name>
<evidence type="ECO:0000256" key="6">
    <source>
        <dbReference type="ARBA" id="ARBA00023136"/>
    </source>
</evidence>
<evidence type="ECO:0000313" key="9">
    <source>
        <dbReference type="EMBL" id="MDI4648831.1"/>
    </source>
</evidence>
<dbReference type="Pfam" id="PF01790">
    <property type="entry name" value="LGT"/>
    <property type="match status" value="1"/>
</dbReference>
<feature type="compositionally biased region" description="Basic and acidic residues" evidence="8">
    <location>
        <begin position="354"/>
        <end position="373"/>
    </location>
</feature>
<evidence type="ECO:0000313" key="10">
    <source>
        <dbReference type="Proteomes" id="UP001161691"/>
    </source>
</evidence>
<dbReference type="EC" id="2.5.1.145" evidence="7"/>
<feature type="transmembrane region" description="Helical" evidence="7">
    <location>
        <begin position="93"/>
        <end position="110"/>
    </location>
</feature>
<evidence type="ECO:0000256" key="7">
    <source>
        <dbReference type="HAMAP-Rule" id="MF_01147"/>
    </source>
</evidence>
<accession>A0ABT6TPP5</accession>
<comment type="catalytic activity">
    <reaction evidence="7">
        <text>L-cysteinyl-[prolipoprotein] + a 1,2-diacyl-sn-glycero-3-phospho-(1'-sn-glycerol) = an S-1,2-diacyl-sn-glyceryl-L-cysteinyl-[prolipoprotein] + sn-glycerol 1-phosphate + H(+)</text>
        <dbReference type="Rhea" id="RHEA:56712"/>
        <dbReference type="Rhea" id="RHEA-COMP:14679"/>
        <dbReference type="Rhea" id="RHEA-COMP:14680"/>
        <dbReference type="ChEBI" id="CHEBI:15378"/>
        <dbReference type="ChEBI" id="CHEBI:29950"/>
        <dbReference type="ChEBI" id="CHEBI:57685"/>
        <dbReference type="ChEBI" id="CHEBI:64716"/>
        <dbReference type="ChEBI" id="CHEBI:140658"/>
        <dbReference type="EC" id="2.5.1.145"/>
    </reaction>
</comment>
<sequence>MLLPMRLESIAFHLGPIPVHWYGLILGTGALVGLLLAIWEGKRFGLSADFFLDLMLYGVPSAIVGARLYYVLFKWDYYSKHPGEIIQIWNGGIAIYGALIGAFVCGFFYFRSKGYTFMRIVDICVPSLLAGQMIGRWGNFVNQEAYGGEVTGTYLSNELHLPAFIVRQMYVIDANGAGAYHHPTFLYESLWSLVGLVILFILRRQKFLRVGELFFSYLIWYSIGRFFIEALRTDSLAFKGPDWLASLIDGLWTPMKWIFGDQGYLDPAYGNVRSSQLLALLLVIASIVAIIVRRAMNPDRTRYLDPLERNKVTEANPAEVNPAEATVAEAPAAATAVRPADETVPDVEAADTEEERKPADESQSDRRQDRDPD</sequence>
<gene>
    <name evidence="7 9" type="primary">lgt</name>
    <name evidence="9" type="ORF">KB449_28030</name>
</gene>
<keyword evidence="6 7" id="KW-0472">Membrane</keyword>
<dbReference type="Proteomes" id="UP001161691">
    <property type="component" value="Unassembled WGS sequence"/>
</dbReference>
<comment type="function">
    <text evidence="7">Catalyzes the transfer of the diacylglyceryl group from phosphatidylglycerol to the sulfhydryl group of the N-terminal cysteine of a prolipoprotein, the first step in the formation of mature lipoproteins.</text>
</comment>
<protein>
    <recommendedName>
        <fullName evidence="7">Phosphatidylglycerol--prolipoprotein diacylglyceryl transferase</fullName>
        <ecNumber evidence="7">2.5.1.145</ecNumber>
    </recommendedName>
</protein>
<feature type="transmembrane region" description="Helical" evidence="7">
    <location>
        <begin position="20"/>
        <end position="39"/>
    </location>
</feature>
<feature type="transmembrane region" description="Helical" evidence="7">
    <location>
        <begin position="214"/>
        <end position="231"/>
    </location>
</feature>
<keyword evidence="10" id="KW-1185">Reference proteome</keyword>
<feature type="transmembrane region" description="Helical" evidence="7">
    <location>
        <begin position="51"/>
        <end position="73"/>
    </location>
</feature>
<evidence type="ECO:0000256" key="4">
    <source>
        <dbReference type="ARBA" id="ARBA00022692"/>
    </source>
</evidence>
<proteinExistence type="inferred from homology"/>
<dbReference type="PANTHER" id="PTHR30589">
    <property type="entry name" value="PROLIPOPROTEIN DIACYLGLYCERYL TRANSFERASE"/>
    <property type="match status" value="1"/>
</dbReference>
<dbReference type="HAMAP" id="MF_01147">
    <property type="entry name" value="Lgt"/>
    <property type="match status" value="1"/>
</dbReference>
<keyword evidence="2 7" id="KW-1003">Cell membrane</keyword>
<organism evidence="9 10">
    <name type="scientific">Cohnella hashimotonis</name>
    <dbReference type="NCBI Taxonomy" id="2826895"/>
    <lineage>
        <taxon>Bacteria</taxon>
        <taxon>Bacillati</taxon>
        <taxon>Bacillota</taxon>
        <taxon>Bacilli</taxon>
        <taxon>Bacillales</taxon>
        <taxon>Paenibacillaceae</taxon>
        <taxon>Cohnella</taxon>
    </lineage>
</organism>
<evidence type="ECO:0000256" key="5">
    <source>
        <dbReference type="ARBA" id="ARBA00022989"/>
    </source>
</evidence>
<dbReference type="NCBIfam" id="TIGR00544">
    <property type="entry name" value="lgt"/>
    <property type="match status" value="1"/>
</dbReference>
<comment type="similarity">
    <text evidence="1 7">Belongs to the Lgt family.</text>
</comment>
<dbReference type="RefSeq" id="WP_282911515.1">
    <property type="nucleotide sequence ID" value="NZ_JAGRPV010000001.1"/>
</dbReference>
<comment type="pathway">
    <text evidence="7">Protein modification; lipoprotein biosynthesis (diacylglyceryl transfer).</text>
</comment>
<keyword evidence="3 7" id="KW-0808">Transferase</keyword>
<feature type="region of interest" description="Disordered" evidence="8">
    <location>
        <begin position="314"/>
        <end position="373"/>
    </location>
</feature>
<evidence type="ECO:0000256" key="2">
    <source>
        <dbReference type="ARBA" id="ARBA00022475"/>
    </source>
</evidence>
<evidence type="ECO:0000256" key="8">
    <source>
        <dbReference type="SAM" id="MobiDB-lite"/>
    </source>
</evidence>
<dbReference type="PROSITE" id="PS01311">
    <property type="entry name" value="LGT"/>
    <property type="match status" value="1"/>
</dbReference>
<keyword evidence="5 7" id="KW-1133">Transmembrane helix</keyword>
<keyword evidence="4 7" id="KW-0812">Transmembrane</keyword>
<comment type="subcellular location">
    <subcellularLocation>
        <location evidence="7">Cell membrane</location>
        <topology evidence="7">Multi-pass membrane protein</topology>
    </subcellularLocation>
</comment>